<dbReference type="EMBL" id="WOCD01000002">
    <property type="protein sequence ID" value="MUH71686.1"/>
    <property type="molecule type" value="Genomic_DNA"/>
</dbReference>
<comment type="caution">
    <text evidence="11">The sequence shown here is derived from an EMBL/GenBank/DDBJ whole genome shotgun (WGS) entry which is preliminary data.</text>
</comment>
<feature type="transmembrane region" description="Helical" evidence="8">
    <location>
        <begin position="22"/>
        <end position="48"/>
    </location>
</feature>
<feature type="transmembrane region" description="Helical" evidence="8">
    <location>
        <begin position="355"/>
        <end position="375"/>
    </location>
</feature>
<evidence type="ECO:0000256" key="1">
    <source>
        <dbReference type="ARBA" id="ARBA00004651"/>
    </source>
</evidence>
<dbReference type="InterPro" id="IPR011925">
    <property type="entry name" value="LolCE_TM"/>
</dbReference>
<evidence type="ECO:0000259" key="9">
    <source>
        <dbReference type="Pfam" id="PF02687"/>
    </source>
</evidence>
<proteinExistence type="inferred from homology"/>
<dbReference type="Pfam" id="PF02687">
    <property type="entry name" value="FtsX"/>
    <property type="match status" value="1"/>
</dbReference>
<comment type="subcellular location">
    <subcellularLocation>
        <location evidence="1">Cell membrane</location>
        <topology evidence="1">Multi-pass membrane protein</topology>
    </subcellularLocation>
</comment>
<dbReference type="GO" id="GO:0098797">
    <property type="term" value="C:plasma membrane protein complex"/>
    <property type="evidence" value="ECO:0007669"/>
    <property type="project" value="TreeGrafter"/>
</dbReference>
<feature type="transmembrane region" description="Helical" evidence="8">
    <location>
        <begin position="381"/>
        <end position="400"/>
    </location>
</feature>
<dbReference type="InterPro" id="IPR025857">
    <property type="entry name" value="MacB_PCD"/>
</dbReference>
<dbReference type="PANTHER" id="PTHR30489:SF8">
    <property type="entry name" value="LIPOPROTEIN-RELEASING SYSTEM TRANSMEMBRANE PROTEIN LOLC"/>
    <property type="match status" value="1"/>
</dbReference>
<evidence type="ECO:0000313" key="11">
    <source>
        <dbReference type="EMBL" id="MUH71686.1"/>
    </source>
</evidence>
<evidence type="ECO:0000256" key="3">
    <source>
        <dbReference type="ARBA" id="ARBA00022448"/>
    </source>
</evidence>
<dbReference type="Pfam" id="PF12704">
    <property type="entry name" value="MacB_PCD"/>
    <property type="match status" value="1"/>
</dbReference>
<keyword evidence="5 8" id="KW-0812">Transmembrane</keyword>
<keyword evidence="11" id="KW-0449">Lipoprotein</keyword>
<dbReference type="AlphaFoldDB" id="A0A6N8F4V1"/>
<evidence type="ECO:0000256" key="8">
    <source>
        <dbReference type="SAM" id="Phobius"/>
    </source>
</evidence>
<evidence type="ECO:0000256" key="2">
    <source>
        <dbReference type="ARBA" id="ARBA00005236"/>
    </source>
</evidence>
<dbReference type="PANTHER" id="PTHR30489">
    <property type="entry name" value="LIPOPROTEIN-RELEASING SYSTEM TRANSMEMBRANE PROTEIN LOLE"/>
    <property type="match status" value="1"/>
</dbReference>
<protein>
    <submittedName>
        <fullName evidence="11">Lipoprotein-releasing ABC transporter permease subunit</fullName>
    </submittedName>
</protein>
<accession>A0A6N8F4V1</accession>
<dbReference type="NCBIfam" id="TIGR02212">
    <property type="entry name" value="lolCE"/>
    <property type="match status" value="1"/>
</dbReference>
<dbReference type="Proteomes" id="UP000439994">
    <property type="component" value="Unassembled WGS sequence"/>
</dbReference>
<dbReference type="GO" id="GO:0042953">
    <property type="term" value="P:lipoprotein transport"/>
    <property type="evidence" value="ECO:0007669"/>
    <property type="project" value="InterPro"/>
</dbReference>
<evidence type="ECO:0000256" key="5">
    <source>
        <dbReference type="ARBA" id="ARBA00022692"/>
    </source>
</evidence>
<dbReference type="OrthoDB" id="9808461at2"/>
<evidence type="ECO:0000256" key="4">
    <source>
        <dbReference type="ARBA" id="ARBA00022475"/>
    </source>
</evidence>
<feature type="transmembrane region" description="Helical" evidence="8">
    <location>
        <begin position="322"/>
        <end position="348"/>
    </location>
</feature>
<sequence length="414" mass="44856">MNLPISLVIARRYAKASKAGKFVGLISLFSKAGITLGVLSLIVVISVMDGFEGLLKERILGSVPHVVVTAKDNGLLEELQNKEWLKQLPENDQPIILQQLPLVSSTAILQLPQDFKGIVVQGLSLESEIPLGLKAAANSPTWESLNSSRYGIVISRFMAYDNGLSIGDKVRIIVSGASHYTPLGRLPAQRNFKIVGLYSTDSELDQHLVFTRKQDLNKLLKQKANSMQAIQLVLSDPFAAKSIEKSLLNTLDKGQFDISSWYKTHGKLFDAVKMEKNMMWIMLSLIVAVAAFNIVSALVMMVTQKQGEVAILKTLGMQPIDIAKVFTIQGSYNGVIGAILGSILGSVITLGINKFMLITGINLLGVPGIGLPVVFSVEKVGLIAMLAIGLSFLASIYPAIRAAKLAPADVLRYE</sequence>
<feature type="domain" description="MacB-like periplasmic core" evidence="10">
    <location>
        <begin position="32"/>
        <end position="245"/>
    </location>
</feature>
<organism evidence="11 12">
    <name type="scientific">Psychrosphaera haliotis</name>
    <dbReference type="NCBI Taxonomy" id="555083"/>
    <lineage>
        <taxon>Bacteria</taxon>
        <taxon>Pseudomonadati</taxon>
        <taxon>Pseudomonadota</taxon>
        <taxon>Gammaproteobacteria</taxon>
        <taxon>Alteromonadales</taxon>
        <taxon>Pseudoalteromonadaceae</taxon>
        <taxon>Psychrosphaera</taxon>
    </lineage>
</organism>
<keyword evidence="4" id="KW-1003">Cell membrane</keyword>
<keyword evidence="7 8" id="KW-0472">Membrane</keyword>
<dbReference type="InterPro" id="IPR051447">
    <property type="entry name" value="Lipoprotein-release_system"/>
</dbReference>
<feature type="transmembrane region" description="Helical" evidence="8">
    <location>
        <begin position="280"/>
        <end position="302"/>
    </location>
</feature>
<evidence type="ECO:0000313" key="12">
    <source>
        <dbReference type="Proteomes" id="UP000439994"/>
    </source>
</evidence>
<dbReference type="RefSeq" id="WP_155694680.1">
    <property type="nucleotide sequence ID" value="NZ_WOCD01000002.1"/>
</dbReference>
<keyword evidence="12" id="KW-1185">Reference proteome</keyword>
<gene>
    <name evidence="11" type="ORF">GNP35_03790</name>
</gene>
<dbReference type="InterPro" id="IPR003838">
    <property type="entry name" value="ABC3_permease_C"/>
</dbReference>
<evidence type="ECO:0000256" key="6">
    <source>
        <dbReference type="ARBA" id="ARBA00022989"/>
    </source>
</evidence>
<evidence type="ECO:0000256" key="7">
    <source>
        <dbReference type="ARBA" id="ARBA00023136"/>
    </source>
</evidence>
<comment type="similarity">
    <text evidence="2">Belongs to the ABC-4 integral membrane protein family. LolC/E subfamily.</text>
</comment>
<name>A0A6N8F4V1_9GAMM</name>
<dbReference type="GO" id="GO:0044874">
    <property type="term" value="P:lipoprotein localization to outer membrane"/>
    <property type="evidence" value="ECO:0007669"/>
    <property type="project" value="TreeGrafter"/>
</dbReference>
<evidence type="ECO:0000259" key="10">
    <source>
        <dbReference type="Pfam" id="PF12704"/>
    </source>
</evidence>
<reference evidence="11 12" key="1">
    <citation type="submission" date="2019-11" db="EMBL/GenBank/DDBJ databases">
        <title>P. haliotis isolates from Z. marina roots.</title>
        <authorList>
            <person name="Cohen M."/>
            <person name="Jospin G."/>
            <person name="Eisen J.A."/>
            <person name="Coil D.A."/>
        </authorList>
    </citation>
    <scope>NUCLEOTIDE SEQUENCE [LARGE SCALE GENOMIC DNA]</scope>
    <source>
        <strain evidence="11 12">UCD-MCMsp1aY</strain>
    </source>
</reference>
<keyword evidence="3" id="KW-0813">Transport</keyword>
<keyword evidence="6 8" id="KW-1133">Transmembrane helix</keyword>
<feature type="domain" description="ABC3 transporter permease C-terminal" evidence="9">
    <location>
        <begin position="281"/>
        <end position="407"/>
    </location>
</feature>